<dbReference type="OrthoDB" id="7473948at2"/>
<dbReference type="RefSeq" id="WP_079648940.1">
    <property type="nucleotide sequence ID" value="NZ_FUYM01000006.1"/>
</dbReference>
<keyword evidence="2" id="KW-0732">Signal</keyword>
<evidence type="ECO:0000256" key="2">
    <source>
        <dbReference type="SAM" id="SignalP"/>
    </source>
</evidence>
<feature type="region of interest" description="Disordered" evidence="1">
    <location>
        <begin position="39"/>
        <end position="69"/>
    </location>
</feature>
<organism evidence="3 4">
    <name type="scientific">Rhizorhabdus histidinilytica</name>
    <dbReference type="NCBI Taxonomy" id="439228"/>
    <lineage>
        <taxon>Bacteria</taxon>
        <taxon>Pseudomonadati</taxon>
        <taxon>Pseudomonadota</taxon>
        <taxon>Alphaproteobacteria</taxon>
        <taxon>Sphingomonadales</taxon>
        <taxon>Sphingomonadaceae</taxon>
        <taxon>Rhizorhabdus</taxon>
    </lineage>
</organism>
<feature type="chain" id="PRO_5010529153" description="DUF2946 domain-containing protein" evidence="2">
    <location>
        <begin position="26"/>
        <end position="109"/>
    </location>
</feature>
<dbReference type="Proteomes" id="UP000189818">
    <property type="component" value="Unassembled WGS sequence"/>
</dbReference>
<proteinExistence type="predicted"/>
<name>A0A1T5E552_9SPHN</name>
<evidence type="ECO:0008006" key="5">
    <source>
        <dbReference type="Google" id="ProtNLM"/>
    </source>
</evidence>
<dbReference type="EMBL" id="FUYM01000006">
    <property type="protein sequence ID" value="SKB79014.1"/>
    <property type="molecule type" value="Genomic_DNA"/>
</dbReference>
<accession>A0A1T5E552</accession>
<feature type="signal peptide" evidence="2">
    <location>
        <begin position="1"/>
        <end position="25"/>
    </location>
</feature>
<evidence type="ECO:0000313" key="3">
    <source>
        <dbReference type="EMBL" id="SKB79014.1"/>
    </source>
</evidence>
<keyword evidence="4" id="KW-1185">Reference proteome</keyword>
<reference evidence="4" key="1">
    <citation type="submission" date="2017-02" db="EMBL/GenBank/DDBJ databases">
        <authorList>
            <person name="Varghese N."/>
            <person name="Submissions S."/>
        </authorList>
    </citation>
    <scope>NUCLEOTIDE SEQUENCE [LARGE SCALE GENOMIC DNA]</scope>
    <source>
        <strain evidence="4">UM2</strain>
    </source>
</reference>
<sequence length="109" mass="11476">MARRFWLLFLCLIATSLAATTTTHAREWISETTLECSGAVHRDGDADQSQGDGDKAVPHHHGGCHGPAAPVPVNMALDHAVDTGSDYIGRGVAALPSRALDPALRPPQA</sequence>
<gene>
    <name evidence="3" type="ORF">SAMN06295920_106186</name>
</gene>
<dbReference type="STRING" id="439228.SAMN06295920_106186"/>
<evidence type="ECO:0000256" key="1">
    <source>
        <dbReference type="SAM" id="MobiDB-lite"/>
    </source>
</evidence>
<evidence type="ECO:0000313" key="4">
    <source>
        <dbReference type="Proteomes" id="UP000189818"/>
    </source>
</evidence>
<dbReference type="AlphaFoldDB" id="A0A1T5E552"/>
<protein>
    <recommendedName>
        <fullName evidence="5">DUF2946 domain-containing protein</fullName>
    </recommendedName>
</protein>